<feature type="compositionally biased region" description="Acidic residues" evidence="1">
    <location>
        <begin position="558"/>
        <end position="567"/>
    </location>
</feature>
<dbReference type="RefSeq" id="XP_020913878.1">
    <property type="nucleotide sequence ID" value="XM_021058219.2"/>
</dbReference>
<sequence length="1133" mass="131475">MSFTSKKPLIKQGSMFDSESKQKRPGLSTKRVSFGSTLLSDSDEENSLGRENRRTAKKKDDDDLLNLFKNELSDSDEDELVIGTKEKDKPRPKPRQKSESKTIKDDFKDDLLQAKQTQHLTDDLEQTINPKRKPRPPPRKRTGDSQSEEFEAESYEITNPKAHPRHSMPKEQSLSATRKSEIEVHSPQKEYKSRISIDDSDDDDIVVTSNKKSCEKVNKNSKIQIQVSKPKEDEVETPIEENVLSSSYKHQQIIDSKGAMNEKKSSKSKNKSLMSKVDSKSSEDEEDLHIGKYNLMSNKGRKELSEDSFQDKRRKNESRSMQSKLSEFENKDDFDSKRREKEQHKKVIYDSDDNDADGKRIRKYEPNIEKHSGQLRSSEFKNKETISKQRQKDEALATPKILIDDSDDNDVGVRRTKGKNESHFVENKFGSKKSHNGKAYTMSKMLQDDSDDENIRSISEKDSAQSKLLASDNEDMFRRKKQKDKSQAASKLLLDDSDDESDAHIQKHKVRNQKLSKDKNEIKDESGKYKDSVQVPQPRKRNKNTAKTIDSRKTIINDSDDDSDEGKEDSLSATKSRIKRDNNAKNPPRSVLQSKLHYLDDDDDDDDNDDTSKDFQVKSHQKTNAKTKTDDKLQSKKVAGWSSLDDSEDDDEAVGKRITLQKTVSSTAKKQDSQITKESTPKPSPRASPKPKPRHKDRNMKTNRKEEEIVIEKDSKPNRYDANQNLFRDNKDNRERQSNRGRVTPQRPSSSQMRGKNGWSRHEEDITDMFEEHIPDTSDVVGTVPDMERTQKYTRDHRRPQSAVTPKKGPMKADLRIEEMTKSPQLRQTMNPYHDNEDQDWRFGSQRSLGKQKSSSLTNLHQTGHTYYTGYDSDDDGRRNSLDTQSIRQTVYDNWLSRKNVTIKKELSKKALQKQKEEELAREQKEKKRSAKLAFKSWSESKNETLKEQQAKRRAEKKQEKEKDLEKELKKRDATKYFESWKSKKDEIIKGTHKEKKKEIMEKKKKEEEEKMEKTISSKKSFENWKSKKDDILKQQHKEKKKQEKLEGTKKQDEEYEKTIKNADEFQKWVENKGKPRKKPPSPTLTQRAWVPGSRHTGDCIPSKVQPVVLPPSSNRARTLSGTFRVTKKYYDY</sequence>
<dbReference type="GO" id="GO:0000235">
    <property type="term" value="C:astral microtubule"/>
    <property type="evidence" value="ECO:0007669"/>
    <property type="project" value="TreeGrafter"/>
</dbReference>
<feature type="compositionally biased region" description="Polar residues" evidence="1">
    <location>
        <begin position="660"/>
        <end position="678"/>
    </location>
</feature>
<feature type="compositionally biased region" description="Polar residues" evidence="1">
    <location>
        <begin position="822"/>
        <end position="831"/>
    </location>
</feature>
<feature type="compositionally biased region" description="Basic and acidic residues" evidence="1">
    <location>
        <begin position="178"/>
        <end position="197"/>
    </location>
</feature>
<reference evidence="2" key="1">
    <citation type="submission" date="2022-11" db="UniProtKB">
        <authorList>
            <consortium name="EnsemblMetazoa"/>
        </authorList>
    </citation>
    <scope>IDENTIFICATION</scope>
</reference>
<dbReference type="Proteomes" id="UP000887567">
    <property type="component" value="Unplaced"/>
</dbReference>
<dbReference type="GO" id="GO:0008017">
    <property type="term" value="F:microtubule binding"/>
    <property type="evidence" value="ECO:0007669"/>
    <property type="project" value="TreeGrafter"/>
</dbReference>
<feature type="compositionally biased region" description="Basic and acidic residues" evidence="1">
    <location>
        <begin position="939"/>
        <end position="967"/>
    </location>
</feature>
<keyword evidence="3" id="KW-1185">Reference proteome</keyword>
<dbReference type="GO" id="GO:1902412">
    <property type="term" value="P:regulation of mitotic cytokinesis"/>
    <property type="evidence" value="ECO:0007669"/>
    <property type="project" value="TreeGrafter"/>
</dbReference>
<feature type="compositionally biased region" description="Polar residues" evidence="1">
    <location>
        <begin position="243"/>
        <end position="254"/>
    </location>
</feature>
<feature type="compositionally biased region" description="Basic and acidic residues" evidence="1">
    <location>
        <begin position="811"/>
        <end position="821"/>
    </location>
</feature>
<dbReference type="KEGG" id="epa:110251493"/>
<dbReference type="GeneID" id="110251493"/>
<proteinExistence type="predicted"/>
<dbReference type="GO" id="GO:0000281">
    <property type="term" value="P:mitotic cytokinesis"/>
    <property type="evidence" value="ECO:0007669"/>
    <property type="project" value="InterPro"/>
</dbReference>
<accession>A0A913Y2R6</accession>
<feature type="region of interest" description="Disordered" evidence="1">
    <location>
        <begin position="988"/>
        <end position="1114"/>
    </location>
</feature>
<evidence type="ECO:0000256" key="1">
    <source>
        <dbReference type="SAM" id="MobiDB-lite"/>
    </source>
</evidence>
<feature type="region of interest" description="Disordered" evidence="1">
    <location>
        <begin position="1"/>
        <end position="888"/>
    </location>
</feature>
<feature type="compositionally biased region" description="Basic and acidic residues" evidence="1">
    <location>
        <begin position="909"/>
        <end position="926"/>
    </location>
</feature>
<feature type="compositionally biased region" description="Basic residues" evidence="1">
    <location>
        <begin position="689"/>
        <end position="698"/>
    </location>
</feature>
<feature type="compositionally biased region" description="Basic and acidic residues" evidence="1">
    <location>
        <begin position="988"/>
        <end position="1074"/>
    </location>
</feature>
<dbReference type="OrthoDB" id="5990345at2759"/>
<dbReference type="GO" id="GO:0090307">
    <property type="term" value="P:mitotic spindle assembly"/>
    <property type="evidence" value="ECO:0007669"/>
    <property type="project" value="TreeGrafter"/>
</dbReference>
<feature type="compositionally biased region" description="Basic and acidic residues" evidence="1">
    <location>
        <begin position="699"/>
        <end position="719"/>
    </location>
</feature>
<feature type="compositionally biased region" description="Basic residues" evidence="1">
    <location>
        <begin position="130"/>
        <end position="140"/>
    </location>
</feature>
<feature type="compositionally biased region" description="Basic and acidic residues" evidence="1">
    <location>
        <begin position="515"/>
        <end position="531"/>
    </location>
</feature>
<feature type="compositionally biased region" description="Polar residues" evidence="1">
    <location>
        <begin position="30"/>
        <end position="40"/>
    </location>
</feature>
<feature type="compositionally biased region" description="Polar residues" evidence="1">
    <location>
        <begin position="845"/>
        <end position="862"/>
    </location>
</feature>
<dbReference type="EnsemblMetazoa" id="XM_021058219.2">
    <property type="protein sequence ID" value="XP_020913878.1"/>
    <property type="gene ID" value="LOC110251493"/>
</dbReference>
<feature type="compositionally biased region" description="Basic and acidic residues" evidence="1">
    <location>
        <begin position="84"/>
        <end position="112"/>
    </location>
</feature>
<feature type="compositionally biased region" description="Basic and acidic residues" evidence="1">
    <location>
        <begin position="760"/>
        <end position="776"/>
    </location>
</feature>
<feature type="compositionally biased region" description="Acidic residues" evidence="1">
    <location>
        <begin position="600"/>
        <end position="609"/>
    </location>
</feature>
<dbReference type="PANTHER" id="PTHR14739:SF9">
    <property type="entry name" value="MICROTUBULE-ASSOCIATED PROTEIN 9"/>
    <property type="match status" value="1"/>
</dbReference>
<name>A0A913Y2R6_EXADI</name>
<feature type="compositionally biased region" description="Basic and acidic residues" evidence="1">
    <location>
        <begin position="47"/>
        <end position="61"/>
    </location>
</feature>
<feature type="compositionally biased region" description="Basic and acidic residues" evidence="1">
    <location>
        <begin position="326"/>
        <end position="349"/>
    </location>
</feature>
<feature type="region of interest" description="Disordered" evidence="1">
    <location>
        <begin position="909"/>
        <end position="967"/>
    </location>
</feature>
<organism evidence="2 3">
    <name type="scientific">Exaiptasia diaphana</name>
    <name type="common">Tropical sea anemone</name>
    <name type="synonym">Aiptasia pulchella</name>
    <dbReference type="NCBI Taxonomy" id="2652724"/>
    <lineage>
        <taxon>Eukaryota</taxon>
        <taxon>Metazoa</taxon>
        <taxon>Cnidaria</taxon>
        <taxon>Anthozoa</taxon>
        <taxon>Hexacorallia</taxon>
        <taxon>Actiniaria</taxon>
        <taxon>Aiptasiidae</taxon>
        <taxon>Exaiptasia</taxon>
    </lineage>
</organism>
<feature type="compositionally biased region" description="Basic and acidic residues" evidence="1">
    <location>
        <begin position="453"/>
        <end position="464"/>
    </location>
</feature>
<dbReference type="PANTHER" id="PTHR14739">
    <property type="entry name" value="MICROTUBULE-ASSOCIATED PROTEIN 9"/>
    <property type="match status" value="1"/>
</dbReference>
<feature type="compositionally biased region" description="Basic and acidic residues" evidence="1">
    <location>
        <begin position="728"/>
        <end position="738"/>
    </location>
</feature>
<protein>
    <submittedName>
        <fullName evidence="2">Uncharacterized protein</fullName>
    </submittedName>
</protein>
<feature type="compositionally biased region" description="Basic and acidic residues" evidence="1">
    <location>
        <begin position="300"/>
        <end position="311"/>
    </location>
</feature>
<evidence type="ECO:0000313" key="3">
    <source>
        <dbReference type="Proteomes" id="UP000887567"/>
    </source>
</evidence>
<feature type="compositionally biased region" description="Basic and acidic residues" evidence="1">
    <location>
        <begin position="356"/>
        <end position="395"/>
    </location>
</feature>
<dbReference type="InterPro" id="IPR026106">
    <property type="entry name" value="MAP9"/>
</dbReference>
<dbReference type="AlphaFoldDB" id="A0A913Y2R6"/>
<evidence type="ECO:0000313" key="2">
    <source>
        <dbReference type="EnsemblMetazoa" id="XP_020913878.1"/>
    </source>
</evidence>